<accession>A0A011NVP0</accession>
<dbReference type="CDD" id="cd13706">
    <property type="entry name" value="PBP2_HisK_like_1"/>
    <property type="match status" value="1"/>
</dbReference>
<dbReference type="InterPro" id="IPR003018">
    <property type="entry name" value="GAF"/>
</dbReference>
<dbReference type="InterPro" id="IPR001610">
    <property type="entry name" value="PAC"/>
</dbReference>
<dbReference type="FunFam" id="3.20.20.450:FF:000001">
    <property type="entry name" value="Cyclic di-GMP phosphodiesterase yahA"/>
    <property type="match status" value="1"/>
</dbReference>
<keyword evidence="2" id="KW-1133">Transmembrane helix</keyword>
<dbReference type="SMART" id="SM00091">
    <property type="entry name" value="PAS"/>
    <property type="match status" value="3"/>
</dbReference>
<feature type="signal peptide" evidence="3">
    <location>
        <begin position="1"/>
        <end position="25"/>
    </location>
</feature>
<dbReference type="PROSITE" id="PS50113">
    <property type="entry name" value="PAC"/>
    <property type="match status" value="2"/>
</dbReference>
<evidence type="ECO:0000259" key="4">
    <source>
        <dbReference type="PROSITE" id="PS50112"/>
    </source>
</evidence>
<dbReference type="PANTHER" id="PTHR44757">
    <property type="entry name" value="DIGUANYLATE CYCLASE DGCP"/>
    <property type="match status" value="1"/>
</dbReference>
<dbReference type="SUPFAM" id="SSF53850">
    <property type="entry name" value="Periplasmic binding protein-like II"/>
    <property type="match status" value="1"/>
</dbReference>
<comment type="caution">
    <text evidence="8">The sequence shown here is derived from an EMBL/GenBank/DDBJ whole genome shotgun (WGS) entry which is preliminary data.</text>
</comment>
<dbReference type="InterPro" id="IPR052155">
    <property type="entry name" value="Biofilm_reg_signaling"/>
</dbReference>
<dbReference type="InterPro" id="IPR001633">
    <property type="entry name" value="EAL_dom"/>
</dbReference>
<dbReference type="Pfam" id="PF13185">
    <property type="entry name" value="GAF_2"/>
    <property type="match status" value="1"/>
</dbReference>
<dbReference type="SUPFAM" id="SSF55785">
    <property type="entry name" value="PYP-like sensor domain (PAS domain)"/>
    <property type="match status" value="3"/>
</dbReference>
<evidence type="ECO:0000256" key="2">
    <source>
        <dbReference type="SAM" id="Phobius"/>
    </source>
</evidence>
<dbReference type="PROSITE" id="PS51257">
    <property type="entry name" value="PROKAR_LIPOPROTEIN"/>
    <property type="match status" value="1"/>
</dbReference>
<name>A0A011NVP0_9PROT</name>
<dbReference type="PROSITE" id="PS50112">
    <property type="entry name" value="PAS"/>
    <property type="match status" value="2"/>
</dbReference>
<dbReference type="InterPro" id="IPR029016">
    <property type="entry name" value="GAF-like_dom_sf"/>
</dbReference>
<reference evidence="8" key="1">
    <citation type="submission" date="2014-02" db="EMBL/GenBank/DDBJ databases">
        <title>Expanding our view of genomic diversity in Candidatus Accumulibacter clades.</title>
        <authorList>
            <person name="Skennerton C.T."/>
            <person name="Barr J.J."/>
            <person name="Slater F.R."/>
            <person name="Bond P.L."/>
            <person name="Tyson G.W."/>
        </authorList>
    </citation>
    <scope>NUCLEOTIDE SEQUENCE [LARGE SCALE GENOMIC DNA]</scope>
</reference>
<keyword evidence="8" id="KW-0378">Hydrolase</keyword>
<feature type="domain" description="PAS" evidence="4">
    <location>
        <begin position="728"/>
        <end position="774"/>
    </location>
</feature>
<dbReference type="CDD" id="cd00130">
    <property type="entry name" value="PAS"/>
    <property type="match status" value="2"/>
</dbReference>
<dbReference type="InterPro" id="IPR035965">
    <property type="entry name" value="PAS-like_dom_sf"/>
</dbReference>
<evidence type="ECO:0000313" key="8">
    <source>
        <dbReference type="EMBL" id="EXI68667.1"/>
    </source>
</evidence>
<dbReference type="GO" id="GO:0071732">
    <property type="term" value="P:cellular response to nitric oxide"/>
    <property type="evidence" value="ECO:0007669"/>
    <property type="project" value="UniProtKB-ARBA"/>
</dbReference>
<dbReference type="Gene3D" id="3.30.450.20">
    <property type="entry name" value="PAS domain"/>
    <property type="match status" value="3"/>
</dbReference>
<protein>
    <submittedName>
        <fullName evidence="8">Cyclic di-GMP phosphodiesterase Gmr</fullName>
        <ecNumber evidence="8">3.1.4.52</ecNumber>
    </submittedName>
</protein>
<dbReference type="InterPro" id="IPR001638">
    <property type="entry name" value="Solute-binding_3/MltF_N"/>
</dbReference>
<evidence type="ECO:0000256" key="3">
    <source>
        <dbReference type="SAM" id="SignalP"/>
    </source>
</evidence>
<dbReference type="Pfam" id="PF00989">
    <property type="entry name" value="PAS"/>
    <property type="match status" value="1"/>
</dbReference>
<proteinExistence type="predicted"/>
<evidence type="ECO:0000259" key="7">
    <source>
        <dbReference type="PROSITE" id="PS50887"/>
    </source>
</evidence>
<dbReference type="InterPro" id="IPR000014">
    <property type="entry name" value="PAS"/>
</dbReference>
<dbReference type="Proteomes" id="UP000020218">
    <property type="component" value="Unassembled WGS sequence"/>
</dbReference>
<dbReference type="SMART" id="SM00065">
    <property type="entry name" value="GAF"/>
    <property type="match status" value="1"/>
</dbReference>
<feature type="domain" description="EAL" evidence="6">
    <location>
        <begin position="1025"/>
        <end position="1279"/>
    </location>
</feature>
<keyword evidence="9" id="KW-1185">Reference proteome</keyword>
<dbReference type="PATRIC" id="fig|1454001.3.peg.925"/>
<dbReference type="InterPro" id="IPR000160">
    <property type="entry name" value="GGDEF_dom"/>
</dbReference>
<dbReference type="FunFam" id="3.30.70.270:FF:000001">
    <property type="entry name" value="Diguanylate cyclase domain protein"/>
    <property type="match status" value="1"/>
</dbReference>
<feature type="chain" id="PRO_5001461326" evidence="3">
    <location>
        <begin position="26"/>
        <end position="1286"/>
    </location>
</feature>
<dbReference type="SMART" id="SM00086">
    <property type="entry name" value="PAC"/>
    <property type="match status" value="2"/>
</dbReference>
<dbReference type="GO" id="GO:0071111">
    <property type="term" value="F:cyclic-guanylate-specific phosphodiesterase activity"/>
    <property type="evidence" value="ECO:0007669"/>
    <property type="project" value="UniProtKB-EC"/>
</dbReference>
<dbReference type="Gene3D" id="3.30.450.40">
    <property type="match status" value="1"/>
</dbReference>
<dbReference type="SMART" id="SM00267">
    <property type="entry name" value="GGDEF"/>
    <property type="match status" value="1"/>
</dbReference>
<dbReference type="InterPro" id="IPR035919">
    <property type="entry name" value="EAL_sf"/>
</dbReference>
<feature type="domain" description="PAC" evidence="5">
    <location>
        <begin position="801"/>
        <end position="852"/>
    </location>
</feature>
<evidence type="ECO:0000259" key="6">
    <source>
        <dbReference type="PROSITE" id="PS50883"/>
    </source>
</evidence>
<dbReference type="PANTHER" id="PTHR44757:SF2">
    <property type="entry name" value="BIOFILM ARCHITECTURE MAINTENANCE PROTEIN MBAA"/>
    <property type="match status" value="1"/>
</dbReference>
<feature type="transmembrane region" description="Helical" evidence="2">
    <location>
        <begin position="264"/>
        <end position="285"/>
    </location>
</feature>
<dbReference type="NCBIfam" id="TIGR00254">
    <property type="entry name" value="GGDEF"/>
    <property type="match status" value="1"/>
</dbReference>
<dbReference type="PROSITE" id="PS50883">
    <property type="entry name" value="EAL"/>
    <property type="match status" value="1"/>
</dbReference>
<evidence type="ECO:0000313" key="9">
    <source>
        <dbReference type="Proteomes" id="UP000020218"/>
    </source>
</evidence>
<dbReference type="NCBIfam" id="TIGR00229">
    <property type="entry name" value="sensory_box"/>
    <property type="match status" value="2"/>
</dbReference>
<feature type="domain" description="PAS" evidence="4">
    <location>
        <begin position="589"/>
        <end position="660"/>
    </location>
</feature>
<dbReference type="InterPro" id="IPR013767">
    <property type="entry name" value="PAS_fold"/>
</dbReference>
<keyword evidence="3" id="KW-0732">Signal</keyword>
<dbReference type="SUPFAM" id="SSF55781">
    <property type="entry name" value="GAF domain-like"/>
    <property type="match status" value="1"/>
</dbReference>
<gene>
    <name evidence="8" type="primary">gmr_1</name>
    <name evidence="8" type="ORF">AW08_00979</name>
</gene>
<dbReference type="InterPro" id="IPR000700">
    <property type="entry name" value="PAS-assoc_C"/>
</dbReference>
<dbReference type="Gene3D" id="3.30.70.270">
    <property type="match status" value="1"/>
</dbReference>
<organism evidence="8 9">
    <name type="scientific">Candidatus Accumulibacter adjunctus</name>
    <dbReference type="NCBI Taxonomy" id="1454001"/>
    <lineage>
        <taxon>Bacteria</taxon>
        <taxon>Pseudomonadati</taxon>
        <taxon>Pseudomonadota</taxon>
        <taxon>Betaproteobacteria</taxon>
        <taxon>Candidatus Accumulibacter</taxon>
    </lineage>
</organism>
<dbReference type="SMART" id="SM00052">
    <property type="entry name" value="EAL"/>
    <property type="match status" value="1"/>
</dbReference>
<dbReference type="Gene3D" id="3.40.190.10">
    <property type="entry name" value="Periplasmic binding protein-like II"/>
    <property type="match status" value="2"/>
</dbReference>
<dbReference type="Pfam" id="PF00497">
    <property type="entry name" value="SBP_bac_3"/>
    <property type="match status" value="1"/>
</dbReference>
<evidence type="ECO:0000259" key="5">
    <source>
        <dbReference type="PROSITE" id="PS50113"/>
    </source>
</evidence>
<dbReference type="SMART" id="SM00062">
    <property type="entry name" value="PBPb"/>
    <property type="match status" value="1"/>
</dbReference>
<dbReference type="InterPro" id="IPR043128">
    <property type="entry name" value="Rev_trsase/Diguanyl_cyclase"/>
</dbReference>
<dbReference type="EMBL" id="JFAX01000004">
    <property type="protein sequence ID" value="EXI68667.1"/>
    <property type="molecule type" value="Genomic_DNA"/>
</dbReference>
<dbReference type="InterPro" id="IPR029787">
    <property type="entry name" value="Nucleotide_cyclase"/>
</dbReference>
<dbReference type="GO" id="GO:0006355">
    <property type="term" value="P:regulation of DNA-templated transcription"/>
    <property type="evidence" value="ECO:0007669"/>
    <property type="project" value="InterPro"/>
</dbReference>
<dbReference type="Gene3D" id="3.20.20.450">
    <property type="entry name" value="EAL domain"/>
    <property type="match status" value="1"/>
</dbReference>
<evidence type="ECO:0000256" key="1">
    <source>
        <dbReference type="ARBA" id="ARBA00051114"/>
    </source>
</evidence>
<dbReference type="STRING" id="1454001.AW08_00979"/>
<keyword evidence="2" id="KW-0472">Membrane</keyword>
<feature type="domain" description="GGDEF" evidence="7">
    <location>
        <begin position="884"/>
        <end position="1016"/>
    </location>
</feature>
<dbReference type="PROSITE" id="PS50887">
    <property type="entry name" value="GGDEF"/>
    <property type="match status" value="1"/>
</dbReference>
<dbReference type="Pfam" id="PF13426">
    <property type="entry name" value="PAS_9"/>
    <property type="match status" value="1"/>
</dbReference>
<dbReference type="SUPFAM" id="SSF55073">
    <property type="entry name" value="Nucleotide cyclase"/>
    <property type="match status" value="1"/>
</dbReference>
<dbReference type="SUPFAM" id="SSF141868">
    <property type="entry name" value="EAL domain-like"/>
    <property type="match status" value="1"/>
</dbReference>
<feature type="domain" description="PAC" evidence="5">
    <location>
        <begin position="679"/>
        <end position="731"/>
    </location>
</feature>
<sequence>MSFLRTCWLLGLLFAACGASCSALANDGVDPQPRAVLRVLIDDNYPPYVFREAGGTLTGYLVDLWQLWAEKTGVRVDLQASDWETAQRRMADRQGEILDTAFRTPERERSLDFSPPYETIPVAIYTHGSIGGIVDSSTLRGFMVGVKAGDACVEHLAAAGIDAVQPFASYEALVQAAIDGKVRVFCLDEPPANYLLYRKNAAELFNRAFTLYAGDFHRAVHKGDGDSLALLQRGFAAITPAEERRLRAKWMGTPLFASPRARHLAYALLVGSLVGAALLVWVFTLRRVVHQRTAKLAATLNAVPDPMFELGLDGICHEAHTLRAGLLPARSTALVGRRVSEFLDPAAAATCLAALREAQASGYSAGRLLALDLPQGQFWFELSVARKAQASAREPRFVVLVRDVSERKRAEAALLRRSEQLELMSRVSQEINSRLDLPVILRQLVVAALRLVGAGGGAAARLQEHQMVFREYCRAGEWLAIDYRFAAGQGVPGRVLQTRCFHLSNDAANDPWVIPEVRQAIGFANLLDIPIIGRDGELLGCFEMHDKPGGFDADDVGVLQGLAASAAVALENAALLAERQRVELALRESEAQQALVLASAACGIVATDPEGLITLFNPGAEVIFGYRADEVLGRATPMLWHDPDEVRAAAVALRATLGIDVEAGFDALVVRARVSGEADEREMRCIRKDGRRISVRLAVTVMRDGGGQLKGYLGTVVDISEQKRAAAELNLAAQVFERGGEGIAITDAACRMVMVNRAFSRITGYAAAEVLGRNPSMLASGRHDAAFFRGMWQAIETDGSWQGEIWNRRKDGSVYPEWLSISRVESEGVTTHYLGSFIDLTRHKEAEASIQRLAHYDALTGLPNRSLLAERVRHDLARAHRAREPLALMFLDLDRFKNVNDSLGHQVGDELLVQVARRLHGAVRDDDTVARLGGDEFIIVLANTDADGAAHVAAKLLDVTTPAYRVGPHELSCTMSAGIAMYPTDGDSFESLSMCADTAMYRAKQVGRNAYCFFTVEMQARSARTLLIENELRRAVELGQLSLHFQPQFALADGRLLGAEALLRWQHPELGMVSPAEFIPIAEDCGLILSIGEWALRMAVRQMRIWHASGLPGLGVAVNLSAVQFRQAGLPALVARILDSEGLPAHFLELELTESVAMDQPLAAITTMDSLRALGVRMSIDDFGTGYSSMSYLKRFPAHKLKIDRSFVADLASDPDDEAIVAATISLAHNLGLQTIAEGVESEAQLAFLRAKGCDQAQGYLFSQPLPAAQFAAWATQPAGAKWRGE</sequence>
<comment type="catalytic activity">
    <reaction evidence="1">
        <text>3',3'-c-di-GMP + H2O = 5'-phosphoguanylyl(3'-&gt;5')guanosine + H(+)</text>
        <dbReference type="Rhea" id="RHEA:24902"/>
        <dbReference type="ChEBI" id="CHEBI:15377"/>
        <dbReference type="ChEBI" id="CHEBI:15378"/>
        <dbReference type="ChEBI" id="CHEBI:58754"/>
        <dbReference type="ChEBI" id="CHEBI:58805"/>
        <dbReference type="EC" id="3.1.4.52"/>
    </reaction>
    <physiologicalReaction direction="left-to-right" evidence="1">
        <dbReference type="Rhea" id="RHEA:24903"/>
    </physiologicalReaction>
</comment>
<dbReference type="EC" id="3.1.4.52" evidence="8"/>
<dbReference type="Pfam" id="PF00990">
    <property type="entry name" value="GGDEF"/>
    <property type="match status" value="1"/>
</dbReference>
<dbReference type="CDD" id="cd01948">
    <property type="entry name" value="EAL"/>
    <property type="match status" value="1"/>
</dbReference>
<dbReference type="CDD" id="cd01949">
    <property type="entry name" value="GGDEF"/>
    <property type="match status" value="1"/>
</dbReference>
<dbReference type="Pfam" id="PF00563">
    <property type="entry name" value="EAL"/>
    <property type="match status" value="1"/>
</dbReference>
<keyword evidence="2" id="KW-0812">Transmembrane</keyword>